<evidence type="ECO:0000313" key="1">
    <source>
        <dbReference type="EMBL" id="JAD83004.1"/>
    </source>
</evidence>
<reference evidence="1" key="2">
    <citation type="journal article" date="2015" name="Data Brief">
        <title>Shoot transcriptome of the giant reed, Arundo donax.</title>
        <authorList>
            <person name="Barrero R.A."/>
            <person name="Guerrero F.D."/>
            <person name="Moolhuijzen P."/>
            <person name="Goolsby J.A."/>
            <person name="Tidwell J."/>
            <person name="Bellgard S.E."/>
            <person name="Bellgard M.I."/>
        </authorList>
    </citation>
    <scope>NUCLEOTIDE SEQUENCE</scope>
    <source>
        <tissue evidence="1">Shoot tissue taken approximately 20 cm above the soil surface</tissue>
    </source>
</reference>
<name>A0A0A9D313_ARUDO</name>
<sequence>MNSFLTEKATHLHEGCRWSIYLIRII</sequence>
<dbReference type="AlphaFoldDB" id="A0A0A9D313"/>
<accession>A0A0A9D313</accession>
<proteinExistence type="predicted"/>
<dbReference type="EMBL" id="GBRH01214891">
    <property type="protein sequence ID" value="JAD83004.1"/>
    <property type="molecule type" value="Transcribed_RNA"/>
</dbReference>
<reference evidence="1" key="1">
    <citation type="submission" date="2014-09" db="EMBL/GenBank/DDBJ databases">
        <authorList>
            <person name="Magalhaes I.L.F."/>
            <person name="Oliveira U."/>
            <person name="Santos F.R."/>
            <person name="Vidigal T.H.D.A."/>
            <person name="Brescovit A.D."/>
            <person name="Santos A.J."/>
        </authorList>
    </citation>
    <scope>NUCLEOTIDE SEQUENCE</scope>
    <source>
        <tissue evidence="1">Shoot tissue taken approximately 20 cm above the soil surface</tissue>
    </source>
</reference>
<protein>
    <submittedName>
        <fullName evidence="1">Uncharacterized protein</fullName>
    </submittedName>
</protein>
<organism evidence="1">
    <name type="scientific">Arundo donax</name>
    <name type="common">Giant reed</name>
    <name type="synonym">Donax arundinaceus</name>
    <dbReference type="NCBI Taxonomy" id="35708"/>
    <lineage>
        <taxon>Eukaryota</taxon>
        <taxon>Viridiplantae</taxon>
        <taxon>Streptophyta</taxon>
        <taxon>Embryophyta</taxon>
        <taxon>Tracheophyta</taxon>
        <taxon>Spermatophyta</taxon>
        <taxon>Magnoliopsida</taxon>
        <taxon>Liliopsida</taxon>
        <taxon>Poales</taxon>
        <taxon>Poaceae</taxon>
        <taxon>PACMAD clade</taxon>
        <taxon>Arundinoideae</taxon>
        <taxon>Arundineae</taxon>
        <taxon>Arundo</taxon>
    </lineage>
</organism>